<comment type="caution">
    <text evidence="7">The sequence shown here is derived from an EMBL/GenBank/DDBJ whole genome shotgun (WGS) entry which is preliminary data.</text>
</comment>
<evidence type="ECO:0000313" key="7">
    <source>
        <dbReference type="EMBL" id="MBA4692819.1"/>
    </source>
</evidence>
<dbReference type="GO" id="GO:0030697">
    <property type="term" value="F:tRNA (uracil(54)-C5)-methyltransferase activity, S-adenosyl methionine-dependent"/>
    <property type="evidence" value="ECO:0007669"/>
    <property type="project" value="InterPro"/>
</dbReference>
<feature type="binding site" evidence="5">
    <location>
        <position position="71"/>
    </location>
    <ligand>
        <name>S-adenosyl-L-methionine</name>
        <dbReference type="ChEBI" id="CHEBI:59789"/>
    </ligand>
</feature>
<dbReference type="PANTHER" id="PTHR47790:SF2">
    <property type="entry name" value="TRNA_TMRNA (URACIL-C(5))-METHYLTRANSFERASE"/>
    <property type="match status" value="1"/>
</dbReference>
<protein>
    <submittedName>
        <fullName evidence="7">tRNA (Uracil-5-)-methyltransferase</fullName>
    </submittedName>
</protein>
<evidence type="ECO:0000256" key="6">
    <source>
        <dbReference type="PROSITE-ProRule" id="PRU10015"/>
    </source>
</evidence>
<dbReference type="PROSITE" id="PS51687">
    <property type="entry name" value="SAM_MT_RNA_M5U"/>
    <property type="match status" value="1"/>
</dbReference>
<keyword evidence="1 5" id="KW-0489">Methyltransferase</keyword>
<feature type="active site" description="Nucleophile" evidence="5">
    <location>
        <position position="156"/>
    </location>
</feature>
<evidence type="ECO:0000256" key="4">
    <source>
        <dbReference type="ARBA" id="ARBA00022694"/>
    </source>
</evidence>
<dbReference type="Pfam" id="PF05958">
    <property type="entry name" value="tRNA_U5-meth_tr"/>
    <property type="match status" value="1"/>
</dbReference>
<dbReference type="GO" id="GO:0032259">
    <property type="term" value="P:methylation"/>
    <property type="evidence" value="ECO:0007669"/>
    <property type="project" value="UniProtKB-KW"/>
</dbReference>
<organism evidence="7 8">
    <name type="scientific">SAR86 cluster bacterium</name>
    <dbReference type="NCBI Taxonomy" id="2030880"/>
    <lineage>
        <taxon>Bacteria</taxon>
        <taxon>Pseudomonadati</taxon>
        <taxon>Pseudomonadota</taxon>
        <taxon>Gammaproteobacteria</taxon>
        <taxon>SAR86 cluster</taxon>
    </lineage>
</organism>
<dbReference type="Gene3D" id="3.40.50.150">
    <property type="entry name" value="Vaccinia Virus protein VP39"/>
    <property type="match status" value="1"/>
</dbReference>
<dbReference type="InterPro" id="IPR011869">
    <property type="entry name" value="TrmA_MeTrfase"/>
</dbReference>
<evidence type="ECO:0000256" key="1">
    <source>
        <dbReference type="ARBA" id="ARBA00022603"/>
    </source>
</evidence>
<dbReference type="GO" id="GO:0005829">
    <property type="term" value="C:cytosol"/>
    <property type="evidence" value="ECO:0007669"/>
    <property type="project" value="TreeGrafter"/>
</dbReference>
<dbReference type="SUPFAM" id="SSF53335">
    <property type="entry name" value="S-adenosyl-L-methionine-dependent methyltransferases"/>
    <property type="match status" value="1"/>
</dbReference>
<dbReference type="PANTHER" id="PTHR47790">
    <property type="entry name" value="TRNA/TMRNA (URACIL-C(5))-METHYLTRANSFERASE"/>
    <property type="match status" value="1"/>
</dbReference>
<dbReference type="InterPro" id="IPR030390">
    <property type="entry name" value="MeTrfase_TrmA_AS"/>
</dbReference>
<dbReference type="EMBL" id="JACETL010000043">
    <property type="protein sequence ID" value="MBA4692819.1"/>
    <property type="molecule type" value="Genomic_DNA"/>
</dbReference>
<keyword evidence="3 5" id="KW-0949">S-adenosyl-L-methionine</keyword>
<dbReference type="GO" id="GO:0019843">
    <property type="term" value="F:rRNA binding"/>
    <property type="evidence" value="ECO:0007669"/>
    <property type="project" value="TreeGrafter"/>
</dbReference>
<dbReference type="GO" id="GO:0008033">
    <property type="term" value="P:tRNA processing"/>
    <property type="evidence" value="ECO:0007669"/>
    <property type="project" value="UniProtKB-KW"/>
</dbReference>
<comment type="similarity">
    <text evidence="5">Belongs to the class I-like SAM-binding methyltransferase superfamily. RNA M5U methyltransferase family.</text>
</comment>
<feature type="binding site" evidence="5">
    <location>
        <position position="131"/>
    </location>
    <ligand>
        <name>S-adenosyl-L-methionine</name>
        <dbReference type="ChEBI" id="CHEBI:59789"/>
    </ligand>
</feature>
<evidence type="ECO:0000256" key="5">
    <source>
        <dbReference type="PROSITE-ProRule" id="PRU01024"/>
    </source>
</evidence>
<gene>
    <name evidence="7" type="ORF">H2072_03640</name>
</gene>
<keyword evidence="4" id="KW-0819">tRNA processing</keyword>
<feature type="binding site" evidence="5">
    <location>
        <position position="50"/>
    </location>
    <ligand>
        <name>S-adenosyl-L-methionine</name>
        <dbReference type="ChEBI" id="CHEBI:59789"/>
    </ligand>
</feature>
<feature type="active site" evidence="6">
    <location>
        <position position="156"/>
    </location>
</feature>
<name>A0A838Y769_9GAMM</name>
<proteinExistence type="inferred from homology"/>
<accession>A0A838Y769</accession>
<feature type="binding site" evidence="5">
    <location>
        <position position="23"/>
    </location>
    <ligand>
        <name>S-adenosyl-L-methionine</name>
        <dbReference type="ChEBI" id="CHEBI:59789"/>
    </ligand>
</feature>
<dbReference type="PROSITE" id="PS01230">
    <property type="entry name" value="TRMA_1"/>
    <property type="match status" value="1"/>
</dbReference>
<reference evidence="7 8" key="1">
    <citation type="submission" date="2020-06" db="EMBL/GenBank/DDBJ databases">
        <title>Dysbiosis in marine aquaculture revealed through microbiome analysis: reverse ecology for environmental sustainability.</title>
        <authorList>
            <person name="Haro-Moreno J.M."/>
            <person name="Coutinho F.H."/>
            <person name="Zaragoza-Solas A."/>
            <person name="Picazo A."/>
            <person name="Almagro-Moreno S."/>
            <person name="Lopez-Perez M."/>
        </authorList>
    </citation>
    <scope>NUCLEOTIDE SEQUENCE [LARGE SCALE GENOMIC DNA]</scope>
    <source>
        <strain evidence="7">MCMED-G41</strain>
    </source>
</reference>
<evidence type="ECO:0000313" key="8">
    <source>
        <dbReference type="Proteomes" id="UP000551848"/>
    </source>
</evidence>
<evidence type="ECO:0000256" key="3">
    <source>
        <dbReference type="ARBA" id="ARBA00022691"/>
    </source>
</evidence>
<dbReference type="GO" id="GO:0000049">
    <property type="term" value="F:tRNA binding"/>
    <property type="evidence" value="ECO:0007669"/>
    <property type="project" value="TreeGrafter"/>
</dbReference>
<keyword evidence="2 5" id="KW-0808">Transferase</keyword>
<sequence length="194" mass="22358">LKIICKYKNSSFEILQNDIVFFQPNFYLYSMMIFFITDYLKGSKDLLELYCGCGGFTLPLASKFNKVFATENNRHAVKLLIESIELNGITNLETARLSDNETALALSNKRIFRRLKNIDLTSYNFSHILVDPPRAGLSIATINLSNQFKNMIYISCNPETFFRDFKIIKREIKAIGLFDQFSNTDHLEVIAILK</sequence>
<dbReference type="InterPro" id="IPR029063">
    <property type="entry name" value="SAM-dependent_MTases_sf"/>
</dbReference>
<evidence type="ECO:0000256" key="2">
    <source>
        <dbReference type="ARBA" id="ARBA00022679"/>
    </source>
</evidence>
<dbReference type="AlphaFoldDB" id="A0A838Y769"/>
<feature type="non-terminal residue" evidence="7">
    <location>
        <position position="1"/>
    </location>
</feature>
<dbReference type="InterPro" id="IPR010280">
    <property type="entry name" value="U5_MeTrfase_fam"/>
</dbReference>
<dbReference type="Proteomes" id="UP000551848">
    <property type="component" value="Unassembled WGS sequence"/>
</dbReference>